<dbReference type="Proteomes" id="UP000198775">
    <property type="component" value="Unassembled WGS sequence"/>
</dbReference>
<dbReference type="Pfam" id="PF00072">
    <property type="entry name" value="Response_reg"/>
    <property type="match status" value="1"/>
</dbReference>
<dbReference type="EMBL" id="FOCX01000012">
    <property type="protein sequence ID" value="SEO42542.1"/>
    <property type="molecule type" value="Genomic_DNA"/>
</dbReference>
<dbReference type="RefSeq" id="WP_092661033.1">
    <property type="nucleotide sequence ID" value="NZ_FOCX01000012.1"/>
</dbReference>
<evidence type="ECO:0000256" key="3">
    <source>
        <dbReference type="PROSITE-ProRule" id="PRU00169"/>
    </source>
</evidence>
<protein>
    <submittedName>
        <fullName evidence="5">Response regulator receiver domain-containing protein</fullName>
    </submittedName>
</protein>
<name>A0A1H8PKR6_9EURY</name>
<keyword evidence="6" id="KW-1185">Reference proteome</keyword>
<organism evidence="5 6">
    <name type="scientific">Halorientalis persicus</name>
    <dbReference type="NCBI Taxonomy" id="1367881"/>
    <lineage>
        <taxon>Archaea</taxon>
        <taxon>Methanobacteriati</taxon>
        <taxon>Methanobacteriota</taxon>
        <taxon>Stenosarchaea group</taxon>
        <taxon>Halobacteria</taxon>
        <taxon>Halobacteriales</taxon>
        <taxon>Haloarculaceae</taxon>
        <taxon>Halorientalis</taxon>
    </lineage>
</organism>
<dbReference type="GO" id="GO:0000160">
    <property type="term" value="P:phosphorelay signal transduction system"/>
    <property type="evidence" value="ECO:0007669"/>
    <property type="project" value="InterPro"/>
</dbReference>
<evidence type="ECO:0000313" key="6">
    <source>
        <dbReference type="Proteomes" id="UP000198775"/>
    </source>
</evidence>
<dbReference type="SMART" id="SM00065">
    <property type="entry name" value="GAF"/>
    <property type="match status" value="1"/>
</dbReference>
<evidence type="ECO:0000256" key="2">
    <source>
        <dbReference type="ARBA" id="ARBA00022777"/>
    </source>
</evidence>
<accession>A0A1H8PKR6</accession>
<reference evidence="6" key="1">
    <citation type="submission" date="2016-10" db="EMBL/GenBank/DDBJ databases">
        <authorList>
            <person name="Varghese N."/>
            <person name="Submissions S."/>
        </authorList>
    </citation>
    <scope>NUCLEOTIDE SEQUENCE [LARGE SCALE GENOMIC DNA]</scope>
    <source>
        <strain evidence="6">IBRC-M 10043</strain>
    </source>
</reference>
<feature type="domain" description="Response regulatory" evidence="4">
    <location>
        <begin position="4"/>
        <end position="119"/>
    </location>
</feature>
<gene>
    <name evidence="5" type="ORF">SAMN05216388_101284</name>
</gene>
<dbReference type="SUPFAM" id="SSF55781">
    <property type="entry name" value="GAF domain-like"/>
    <property type="match status" value="1"/>
</dbReference>
<dbReference type="InterPro" id="IPR011006">
    <property type="entry name" value="CheY-like_superfamily"/>
</dbReference>
<dbReference type="OrthoDB" id="330337at2157"/>
<dbReference type="CDD" id="cd00156">
    <property type="entry name" value="REC"/>
    <property type="match status" value="1"/>
</dbReference>
<evidence type="ECO:0000313" key="5">
    <source>
        <dbReference type="EMBL" id="SEO42542.1"/>
    </source>
</evidence>
<dbReference type="SUPFAM" id="SSF52172">
    <property type="entry name" value="CheY-like"/>
    <property type="match status" value="1"/>
</dbReference>
<keyword evidence="2" id="KW-0418">Kinase</keyword>
<dbReference type="PANTHER" id="PTHR43102">
    <property type="entry name" value="SLR1143 PROTEIN"/>
    <property type="match status" value="1"/>
</dbReference>
<dbReference type="AlphaFoldDB" id="A0A1H8PKR6"/>
<dbReference type="InterPro" id="IPR001789">
    <property type="entry name" value="Sig_transdc_resp-reg_receiver"/>
</dbReference>
<dbReference type="Gene3D" id="3.40.50.2300">
    <property type="match status" value="1"/>
</dbReference>
<evidence type="ECO:0000259" key="4">
    <source>
        <dbReference type="PROSITE" id="PS50110"/>
    </source>
</evidence>
<dbReference type="PANTHER" id="PTHR43102:SF2">
    <property type="entry name" value="GAF DOMAIN-CONTAINING PROTEIN"/>
    <property type="match status" value="1"/>
</dbReference>
<dbReference type="PROSITE" id="PS50110">
    <property type="entry name" value="RESPONSE_REGULATORY"/>
    <property type="match status" value="1"/>
</dbReference>
<dbReference type="InterPro" id="IPR003018">
    <property type="entry name" value="GAF"/>
</dbReference>
<sequence>MPVTVLYAHGDDPGRTATAKALSDAGLDVREAVTLDEAVETLAATPVDCVATAYDLPDGNGLELCSTLRETTPDTPCILFTDVAASEIDTTAFEGLVAEYLPSGTANADERLQELIDELVTRRSQVGYPLPDDEDARLAALEQYEVAGQSAQDTLDRLTELASRHFDVHRAFVGVVGVHEERFLSCQGPDLDPLAREKTMCTHAILEPDVLVVEDTRQDARFEHNDALERLDIRAYAGAPLRGSDGAAIGSFCLTDDEPRSFSEAEIAYLRLLADEAAEQLDLRRQLRAAQTEGEDG</sequence>
<evidence type="ECO:0000256" key="1">
    <source>
        <dbReference type="ARBA" id="ARBA00022679"/>
    </source>
</evidence>
<dbReference type="Gene3D" id="3.30.450.40">
    <property type="match status" value="1"/>
</dbReference>
<dbReference type="Pfam" id="PF01590">
    <property type="entry name" value="GAF"/>
    <property type="match status" value="1"/>
</dbReference>
<comment type="caution">
    <text evidence="3">Lacks conserved residue(s) required for the propagation of feature annotation.</text>
</comment>
<dbReference type="GO" id="GO:0016301">
    <property type="term" value="F:kinase activity"/>
    <property type="evidence" value="ECO:0007669"/>
    <property type="project" value="UniProtKB-KW"/>
</dbReference>
<dbReference type="InterPro" id="IPR029016">
    <property type="entry name" value="GAF-like_dom_sf"/>
</dbReference>
<keyword evidence="1" id="KW-0808">Transferase</keyword>
<proteinExistence type="predicted"/>